<evidence type="ECO:0000256" key="1">
    <source>
        <dbReference type="SAM" id="SignalP"/>
    </source>
</evidence>
<sequence length="257" mass="29072">MTVLVALNFILLHFLLNLHHTQCPCPTGFVEVATNTCMLVTQMAGSYCNAHAYCESEGVARGLRLFVPAKQAGYILQLVPIMSVVFTGLSKTLNRSTNYKSGWRYTDPGMASFVTDSSDTSIPWGVGEPNQVYELIADYYLGSMCDTWQFSSISSHVICQLSTRPWDTSTNPFQMDWPYTMPYMFLQDGGNEGCFESWTVNSIYDCCNICKGRRVCRSFYYHKQTAQCWMSLYIDSLLPGNLSVLGGTWFRLARVNW</sequence>
<keyword evidence="4" id="KW-1185">Reference proteome</keyword>
<accession>A0A8E0RVF1</accession>
<dbReference type="SUPFAM" id="SSF57414">
    <property type="entry name" value="Hairpin loop containing domain-like"/>
    <property type="match status" value="1"/>
</dbReference>
<name>A0A8E0RVF1_9TREM</name>
<gene>
    <name evidence="3" type="ORF">FBUS_11218</name>
</gene>
<dbReference type="Pfam" id="PF00024">
    <property type="entry name" value="PAN_1"/>
    <property type="match status" value="1"/>
</dbReference>
<protein>
    <recommendedName>
        <fullName evidence="2">Apple domain-containing protein</fullName>
    </recommendedName>
</protein>
<feature type="chain" id="PRO_5034517361" description="Apple domain-containing protein" evidence="1">
    <location>
        <begin position="22"/>
        <end position="257"/>
    </location>
</feature>
<dbReference type="Proteomes" id="UP000728185">
    <property type="component" value="Unassembled WGS sequence"/>
</dbReference>
<dbReference type="AlphaFoldDB" id="A0A8E0RVF1"/>
<comment type="caution">
    <text evidence="3">The sequence shown here is derived from an EMBL/GenBank/DDBJ whole genome shotgun (WGS) entry which is preliminary data.</text>
</comment>
<dbReference type="SUPFAM" id="SSF56436">
    <property type="entry name" value="C-type lectin-like"/>
    <property type="match status" value="1"/>
</dbReference>
<evidence type="ECO:0000313" key="4">
    <source>
        <dbReference type="Proteomes" id="UP000728185"/>
    </source>
</evidence>
<evidence type="ECO:0000259" key="2">
    <source>
        <dbReference type="Pfam" id="PF00024"/>
    </source>
</evidence>
<feature type="signal peptide" evidence="1">
    <location>
        <begin position="1"/>
        <end position="21"/>
    </location>
</feature>
<reference evidence="3" key="1">
    <citation type="submission" date="2019-05" db="EMBL/GenBank/DDBJ databases">
        <title>Annotation for the trematode Fasciolopsis buski.</title>
        <authorList>
            <person name="Choi Y.-J."/>
        </authorList>
    </citation>
    <scope>NUCLEOTIDE SEQUENCE</scope>
    <source>
        <strain evidence="3">HT</strain>
        <tissue evidence="3">Whole worm</tissue>
    </source>
</reference>
<proteinExistence type="predicted"/>
<dbReference type="InterPro" id="IPR003609">
    <property type="entry name" value="Pan_app"/>
</dbReference>
<feature type="domain" description="Apple" evidence="2">
    <location>
        <begin position="196"/>
        <end position="231"/>
    </location>
</feature>
<dbReference type="EMBL" id="LUCM01004064">
    <property type="protein sequence ID" value="KAA0194904.1"/>
    <property type="molecule type" value="Genomic_DNA"/>
</dbReference>
<dbReference type="OrthoDB" id="6222038at2759"/>
<dbReference type="InterPro" id="IPR016187">
    <property type="entry name" value="CTDL_fold"/>
</dbReference>
<evidence type="ECO:0000313" key="3">
    <source>
        <dbReference type="EMBL" id="KAA0194904.1"/>
    </source>
</evidence>
<keyword evidence="1" id="KW-0732">Signal</keyword>
<organism evidence="3 4">
    <name type="scientific">Fasciolopsis buskii</name>
    <dbReference type="NCBI Taxonomy" id="27845"/>
    <lineage>
        <taxon>Eukaryota</taxon>
        <taxon>Metazoa</taxon>
        <taxon>Spiralia</taxon>
        <taxon>Lophotrochozoa</taxon>
        <taxon>Platyhelminthes</taxon>
        <taxon>Trematoda</taxon>
        <taxon>Digenea</taxon>
        <taxon>Plagiorchiida</taxon>
        <taxon>Echinostomata</taxon>
        <taxon>Echinostomatoidea</taxon>
        <taxon>Fasciolidae</taxon>
        <taxon>Fasciolopsis</taxon>
    </lineage>
</organism>